<evidence type="ECO:0000313" key="1">
    <source>
        <dbReference type="EMBL" id="VDP16811.1"/>
    </source>
</evidence>
<reference evidence="1 2" key="1">
    <citation type="submission" date="2018-11" db="EMBL/GenBank/DDBJ databases">
        <authorList>
            <consortium name="Pathogen Informatics"/>
        </authorList>
    </citation>
    <scope>NUCLEOTIDE SEQUENCE [LARGE SCALE GENOMIC DNA]</scope>
    <source>
        <strain evidence="1 2">Zambia</strain>
    </source>
</reference>
<organism evidence="1 2">
    <name type="scientific">Schistosoma margrebowiei</name>
    <dbReference type="NCBI Taxonomy" id="48269"/>
    <lineage>
        <taxon>Eukaryota</taxon>
        <taxon>Metazoa</taxon>
        <taxon>Spiralia</taxon>
        <taxon>Lophotrochozoa</taxon>
        <taxon>Platyhelminthes</taxon>
        <taxon>Trematoda</taxon>
        <taxon>Digenea</taxon>
        <taxon>Strigeidida</taxon>
        <taxon>Schistosomatoidea</taxon>
        <taxon>Schistosomatidae</taxon>
        <taxon>Schistosoma</taxon>
    </lineage>
</organism>
<gene>
    <name evidence="1" type="ORF">SMRZ_LOCUS14833</name>
</gene>
<dbReference type="EMBL" id="UZAI01016830">
    <property type="protein sequence ID" value="VDP16811.1"/>
    <property type="molecule type" value="Genomic_DNA"/>
</dbReference>
<proteinExistence type="predicted"/>
<keyword evidence="2" id="KW-1185">Reference proteome</keyword>
<sequence>MNPGYVFHPSWDSSSECTCTTELMFTLGLEPNIIRFKYDRVIHLATES</sequence>
<evidence type="ECO:0000313" key="2">
    <source>
        <dbReference type="Proteomes" id="UP000277204"/>
    </source>
</evidence>
<dbReference type="Proteomes" id="UP000277204">
    <property type="component" value="Unassembled WGS sequence"/>
</dbReference>
<protein>
    <submittedName>
        <fullName evidence="1">Uncharacterized protein</fullName>
    </submittedName>
</protein>
<accession>A0A3P8B307</accession>
<name>A0A3P8B307_9TREM</name>
<dbReference type="AlphaFoldDB" id="A0A3P8B307"/>